<dbReference type="InterPro" id="IPR037175">
    <property type="entry name" value="KFase_sf"/>
</dbReference>
<reference evidence="2" key="1">
    <citation type="journal article" date="2021" name="J Fungi (Basel)">
        <title>Virulence traits and population genomics of the black yeast Aureobasidium melanogenum.</title>
        <authorList>
            <person name="Cernosa A."/>
            <person name="Sun X."/>
            <person name="Gostincar C."/>
            <person name="Fang C."/>
            <person name="Gunde-Cimerman N."/>
            <person name="Song Z."/>
        </authorList>
    </citation>
    <scope>NUCLEOTIDE SEQUENCE</scope>
    <source>
        <strain evidence="2">EXF-9911</strain>
    </source>
</reference>
<dbReference type="AlphaFoldDB" id="A0A9P8ELI0"/>
<gene>
    <name evidence="2" type="ORF">KCU76_g6267</name>
</gene>
<dbReference type="Pfam" id="PF04199">
    <property type="entry name" value="Cyclase"/>
    <property type="match status" value="1"/>
</dbReference>
<feature type="non-terminal residue" evidence="2">
    <location>
        <position position="321"/>
    </location>
</feature>
<sequence length="321" mass="34803">MSYPLYKDLPIQAGAPPGSSWGVFDKDGTRDAYGTLNFINPKAVIAATAEIQTGESVVLNLPMHLPYGAGSIGRRETQHSVLADVHGAQCCDDELHFNTQSSSQWDGLLHFANQSLGQFYNGVPYADAAKSRTNKSLGIQALSKRGGIIARGILVDFVRYAEKNNITYDPLGPYAIKLHQIKDILAEQGTEIRDGDILLVRSGVSRYLHTCKPEDKSPPQSQTHVGIDPEPELLEWIWNSHFAAVGGDSLACEAVPAYDGTFGKLHSACIPGWGMMIGELLDLEALSELAAKNNRWSFFMTICPINVDGGVATLSNTIAVM</sequence>
<comment type="similarity">
    <text evidence="1">Belongs to the Cyclase 1 superfamily.</text>
</comment>
<dbReference type="InterPro" id="IPR007325">
    <property type="entry name" value="KFase/CYL"/>
</dbReference>
<comment type="caution">
    <text evidence="2">The sequence shown here is derived from an EMBL/GenBank/DDBJ whole genome shotgun (WGS) entry which is preliminary data.</text>
</comment>
<dbReference type="Proteomes" id="UP000779574">
    <property type="component" value="Unassembled WGS sequence"/>
</dbReference>
<dbReference type="SUPFAM" id="SSF102198">
    <property type="entry name" value="Putative cyclase"/>
    <property type="match status" value="1"/>
</dbReference>
<accession>A0A9P8ELI0</accession>
<dbReference type="GO" id="GO:0004061">
    <property type="term" value="F:arylformamidase activity"/>
    <property type="evidence" value="ECO:0007669"/>
    <property type="project" value="InterPro"/>
</dbReference>
<organism evidence="2 3">
    <name type="scientific">Aureobasidium melanogenum</name>
    <name type="common">Aureobasidium pullulans var. melanogenum</name>
    <dbReference type="NCBI Taxonomy" id="46634"/>
    <lineage>
        <taxon>Eukaryota</taxon>
        <taxon>Fungi</taxon>
        <taxon>Dikarya</taxon>
        <taxon>Ascomycota</taxon>
        <taxon>Pezizomycotina</taxon>
        <taxon>Dothideomycetes</taxon>
        <taxon>Dothideomycetidae</taxon>
        <taxon>Dothideales</taxon>
        <taxon>Saccotheciaceae</taxon>
        <taxon>Aureobasidium</taxon>
    </lineage>
</organism>
<evidence type="ECO:0000313" key="3">
    <source>
        <dbReference type="Proteomes" id="UP000779574"/>
    </source>
</evidence>
<name>A0A9P8ELI0_AURME</name>
<dbReference type="OrthoDB" id="5396at2759"/>
<reference evidence="2" key="2">
    <citation type="submission" date="2021-08" db="EMBL/GenBank/DDBJ databases">
        <authorList>
            <person name="Gostincar C."/>
            <person name="Sun X."/>
            <person name="Song Z."/>
            <person name="Gunde-Cimerman N."/>
        </authorList>
    </citation>
    <scope>NUCLEOTIDE SEQUENCE</scope>
    <source>
        <strain evidence="2">EXF-9911</strain>
    </source>
</reference>
<protein>
    <recommendedName>
        <fullName evidence="4">Cyclase</fullName>
    </recommendedName>
</protein>
<evidence type="ECO:0008006" key="4">
    <source>
        <dbReference type="Google" id="ProtNLM"/>
    </source>
</evidence>
<proteinExistence type="inferred from homology"/>
<evidence type="ECO:0000256" key="1">
    <source>
        <dbReference type="ARBA" id="ARBA00007865"/>
    </source>
</evidence>
<dbReference type="Gene3D" id="3.50.30.50">
    <property type="entry name" value="Putative cyclase"/>
    <property type="match status" value="1"/>
</dbReference>
<dbReference type="GO" id="GO:0019441">
    <property type="term" value="P:L-tryptophan catabolic process to kynurenine"/>
    <property type="evidence" value="ECO:0007669"/>
    <property type="project" value="InterPro"/>
</dbReference>
<dbReference type="EMBL" id="JAHFXF010000208">
    <property type="protein sequence ID" value="KAG9693026.1"/>
    <property type="molecule type" value="Genomic_DNA"/>
</dbReference>
<evidence type="ECO:0000313" key="2">
    <source>
        <dbReference type="EMBL" id="KAG9693026.1"/>
    </source>
</evidence>
<dbReference type="PANTHER" id="PTHR34861">
    <property type="match status" value="1"/>
</dbReference>